<keyword evidence="5" id="KW-1185">Reference proteome</keyword>
<name>A0A1W1X6S7_9NEIS</name>
<comment type="similarity">
    <text evidence="1">Belongs to the glycosyl hydrolase 16 family.</text>
</comment>
<dbReference type="PROSITE" id="PS51762">
    <property type="entry name" value="GH16_2"/>
    <property type="match status" value="1"/>
</dbReference>
<dbReference type="EMBL" id="FWXD01000003">
    <property type="protein sequence ID" value="SMC19181.1"/>
    <property type="molecule type" value="Genomic_DNA"/>
</dbReference>
<dbReference type="SUPFAM" id="SSF49899">
    <property type="entry name" value="Concanavalin A-like lectins/glucanases"/>
    <property type="match status" value="1"/>
</dbReference>
<evidence type="ECO:0000313" key="4">
    <source>
        <dbReference type="EMBL" id="SMC19181.1"/>
    </source>
</evidence>
<dbReference type="GO" id="GO:0004553">
    <property type="term" value="F:hydrolase activity, hydrolyzing O-glycosyl compounds"/>
    <property type="evidence" value="ECO:0007669"/>
    <property type="project" value="InterPro"/>
</dbReference>
<dbReference type="Proteomes" id="UP000192761">
    <property type="component" value="Unassembled WGS sequence"/>
</dbReference>
<evidence type="ECO:0000259" key="3">
    <source>
        <dbReference type="PROSITE" id="PS51762"/>
    </source>
</evidence>
<sequence length="307" mass="33982">MNKLALPLLVLAPLVIAVAGCHRQAAQADTAAGELFDDFSYANPGELAAHGWIMRTAAGWPGPTGALWSAQRFSMVADPQQTGNRLLRMNAETDGSTTRQAQLCHARKYLAGTYAARVRFSAAPVSGPDGDRTVQTFYLISPLKRDMDPDFSEIDFEYLHHGGWGERNAALFMTSWETVQMQPYRQYNQSHTQRGELTGWHTLLVQVAKDETVYYVDGVYSGRHGKSSYPRVPMSINFNLWFTAEGMTADKTLRRWEEDVDWVYHAANQVLSPQQVDARVAALRKAGTAFTDGVAPANPALPSPCDL</sequence>
<dbReference type="InterPro" id="IPR013320">
    <property type="entry name" value="ConA-like_dom_sf"/>
</dbReference>
<protein>
    <submittedName>
        <fullName evidence="4">Glycosyl hydrolases family 16</fullName>
    </submittedName>
</protein>
<dbReference type="RefSeq" id="WP_084089126.1">
    <property type="nucleotide sequence ID" value="NZ_FWXD01000003.1"/>
</dbReference>
<dbReference type="OrthoDB" id="3404894at2"/>
<feature type="signal peptide" evidence="2">
    <location>
        <begin position="1"/>
        <end position="19"/>
    </location>
</feature>
<feature type="domain" description="GH16" evidence="3">
    <location>
        <begin position="1"/>
        <end position="271"/>
    </location>
</feature>
<dbReference type="Gene3D" id="2.60.120.200">
    <property type="match status" value="1"/>
</dbReference>
<evidence type="ECO:0000256" key="1">
    <source>
        <dbReference type="ARBA" id="ARBA00006865"/>
    </source>
</evidence>
<keyword evidence="4" id="KW-0378">Hydrolase</keyword>
<dbReference type="STRING" id="1121001.SAMN02745857_00661"/>
<evidence type="ECO:0000313" key="5">
    <source>
        <dbReference type="Proteomes" id="UP000192761"/>
    </source>
</evidence>
<dbReference type="Pfam" id="PF00722">
    <property type="entry name" value="Glyco_hydro_16"/>
    <property type="match status" value="1"/>
</dbReference>
<gene>
    <name evidence="4" type="ORF">SAMN02745857_00661</name>
</gene>
<accession>A0A1W1X6S7</accession>
<organism evidence="4 5">
    <name type="scientific">Andreprevotia lacus DSM 23236</name>
    <dbReference type="NCBI Taxonomy" id="1121001"/>
    <lineage>
        <taxon>Bacteria</taxon>
        <taxon>Pseudomonadati</taxon>
        <taxon>Pseudomonadota</taxon>
        <taxon>Betaproteobacteria</taxon>
        <taxon>Neisseriales</taxon>
        <taxon>Chitinibacteraceae</taxon>
        <taxon>Andreprevotia</taxon>
    </lineage>
</organism>
<dbReference type="PROSITE" id="PS51257">
    <property type="entry name" value="PROKAR_LIPOPROTEIN"/>
    <property type="match status" value="1"/>
</dbReference>
<keyword evidence="2" id="KW-0732">Signal</keyword>
<dbReference type="GO" id="GO:0005975">
    <property type="term" value="P:carbohydrate metabolic process"/>
    <property type="evidence" value="ECO:0007669"/>
    <property type="project" value="InterPro"/>
</dbReference>
<dbReference type="CDD" id="cd00413">
    <property type="entry name" value="Glyco_hydrolase_16"/>
    <property type="match status" value="1"/>
</dbReference>
<evidence type="ECO:0000256" key="2">
    <source>
        <dbReference type="SAM" id="SignalP"/>
    </source>
</evidence>
<reference evidence="4 5" key="1">
    <citation type="submission" date="2017-04" db="EMBL/GenBank/DDBJ databases">
        <authorList>
            <person name="Afonso C.L."/>
            <person name="Miller P.J."/>
            <person name="Scott M.A."/>
            <person name="Spackman E."/>
            <person name="Goraichik I."/>
            <person name="Dimitrov K.M."/>
            <person name="Suarez D.L."/>
            <person name="Swayne D.E."/>
        </authorList>
    </citation>
    <scope>NUCLEOTIDE SEQUENCE [LARGE SCALE GENOMIC DNA]</scope>
    <source>
        <strain evidence="4 5">DSM 23236</strain>
    </source>
</reference>
<proteinExistence type="inferred from homology"/>
<dbReference type="AlphaFoldDB" id="A0A1W1X6S7"/>
<dbReference type="InterPro" id="IPR000757">
    <property type="entry name" value="Beta-glucanase-like"/>
</dbReference>
<feature type="chain" id="PRO_5010728897" evidence="2">
    <location>
        <begin position="20"/>
        <end position="307"/>
    </location>
</feature>